<keyword evidence="1" id="KW-1133">Transmembrane helix</keyword>
<dbReference type="RefSeq" id="WP_270113100.1">
    <property type="nucleotide sequence ID" value="NZ_JAPZVP010000034.1"/>
</dbReference>
<evidence type="ECO:0000313" key="2">
    <source>
        <dbReference type="EMBL" id="MDA1363015.1"/>
    </source>
</evidence>
<dbReference type="EMBL" id="JAPZVP010000034">
    <property type="protein sequence ID" value="MDA1363015.1"/>
    <property type="molecule type" value="Genomic_DNA"/>
</dbReference>
<accession>A0A9X3PGH7</accession>
<sequence length="134" mass="14486">MRAFKLSAAALALAIWFGLAAAVIVWCVSYLFWGEYRTVNVLDDGEGPNCIGTWCTDGSWMRSPASYSDDDDTEEITILGDYEPGLQPDTLVGPLPGLGLPSRFEAIFPLVFALPGAITATLANVAFWSGLRDH</sequence>
<name>A0A9X3PGH7_9ACTN</name>
<keyword evidence="3" id="KW-1185">Reference proteome</keyword>
<gene>
    <name evidence="2" type="ORF">O1R50_25605</name>
</gene>
<reference evidence="2" key="1">
    <citation type="submission" date="2022-12" db="EMBL/GenBank/DDBJ databases">
        <title>Gycomyces niveus sp.nov.,a novel actinomycete isolated from soil in Shouguan.</title>
        <authorList>
            <person name="Yang X."/>
        </authorList>
    </citation>
    <scope>NUCLEOTIDE SEQUENCE</scope>
    <source>
        <strain evidence="2">NEAU-A15</strain>
    </source>
</reference>
<proteinExistence type="predicted"/>
<protein>
    <submittedName>
        <fullName evidence="2">Uncharacterized protein</fullName>
    </submittedName>
</protein>
<feature type="transmembrane region" description="Helical" evidence="1">
    <location>
        <begin position="106"/>
        <end position="128"/>
    </location>
</feature>
<organism evidence="2 3">
    <name type="scientific">Glycomyces luteolus</name>
    <dbReference type="NCBI Taxonomy" id="2670330"/>
    <lineage>
        <taxon>Bacteria</taxon>
        <taxon>Bacillati</taxon>
        <taxon>Actinomycetota</taxon>
        <taxon>Actinomycetes</taxon>
        <taxon>Glycomycetales</taxon>
        <taxon>Glycomycetaceae</taxon>
        <taxon>Glycomyces</taxon>
    </lineage>
</organism>
<comment type="caution">
    <text evidence="2">The sequence shown here is derived from an EMBL/GenBank/DDBJ whole genome shotgun (WGS) entry which is preliminary data.</text>
</comment>
<keyword evidence="1" id="KW-0812">Transmembrane</keyword>
<dbReference type="Proteomes" id="UP001146067">
    <property type="component" value="Unassembled WGS sequence"/>
</dbReference>
<evidence type="ECO:0000256" key="1">
    <source>
        <dbReference type="SAM" id="Phobius"/>
    </source>
</evidence>
<keyword evidence="1" id="KW-0472">Membrane</keyword>
<dbReference type="AlphaFoldDB" id="A0A9X3PGH7"/>
<evidence type="ECO:0000313" key="3">
    <source>
        <dbReference type="Proteomes" id="UP001146067"/>
    </source>
</evidence>